<evidence type="ECO:0000313" key="3">
    <source>
        <dbReference type="Proteomes" id="UP000001072"/>
    </source>
</evidence>
<keyword evidence="3" id="KW-1185">Reference proteome</keyword>
<dbReference type="RefSeq" id="XP_007407135.1">
    <property type="nucleotide sequence ID" value="XM_007407073.1"/>
</dbReference>
<evidence type="ECO:0000313" key="2">
    <source>
        <dbReference type="EMBL" id="EGG09408.1"/>
    </source>
</evidence>
<organism evidence="3">
    <name type="scientific">Melampsora larici-populina (strain 98AG31 / pathotype 3-4-7)</name>
    <name type="common">Poplar leaf rust fungus</name>
    <dbReference type="NCBI Taxonomy" id="747676"/>
    <lineage>
        <taxon>Eukaryota</taxon>
        <taxon>Fungi</taxon>
        <taxon>Dikarya</taxon>
        <taxon>Basidiomycota</taxon>
        <taxon>Pucciniomycotina</taxon>
        <taxon>Pucciniomycetes</taxon>
        <taxon>Pucciniales</taxon>
        <taxon>Melampsoraceae</taxon>
        <taxon>Melampsora</taxon>
    </lineage>
</organism>
<dbReference type="KEGG" id="mlr:MELLADRAFT_55346"/>
<name>F4RDI6_MELLP</name>
<evidence type="ECO:0000256" key="1">
    <source>
        <dbReference type="SAM" id="MobiDB-lite"/>
    </source>
</evidence>
<proteinExistence type="predicted"/>
<dbReference type="EMBL" id="GL883097">
    <property type="protein sequence ID" value="EGG09408.1"/>
    <property type="molecule type" value="Genomic_DNA"/>
</dbReference>
<feature type="compositionally biased region" description="Basic residues" evidence="1">
    <location>
        <begin position="105"/>
        <end position="119"/>
    </location>
</feature>
<dbReference type="InParanoid" id="F4RDI6"/>
<dbReference type="VEuPathDB" id="FungiDB:MELLADRAFT_55346"/>
<dbReference type="GeneID" id="18928968"/>
<feature type="region of interest" description="Disordered" evidence="1">
    <location>
        <begin position="97"/>
        <end position="119"/>
    </location>
</feature>
<dbReference type="AlphaFoldDB" id="F4RDI6"/>
<protein>
    <submittedName>
        <fullName evidence="2">Uncharacterized protein</fullName>
    </submittedName>
</protein>
<dbReference type="HOGENOM" id="CLU_2061999_0_0_1"/>
<dbReference type="Proteomes" id="UP000001072">
    <property type="component" value="Unassembled WGS sequence"/>
</dbReference>
<sequence length="119" mass="13314">MKSTIHDFIAFAPVPKHEVDDVTVAFEDHSIYTFYPFLFPRSFDARDMERWGISLGTGLALMDSARRFYQHLVDIGEEKSRLNGIVIPDSDSDAEIKVMSSKSKPSAKSKATSKAKTGK</sequence>
<gene>
    <name evidence="2" type="ORF">MELLADRAFT_55346</name>
</gene>
<dbReference type="OrthoDB" id="10543174at2759"/>
<accession>F4RDI6</accession>
<reference evidence="3" key="1">
    <citation type="journal article" date="2011" name="Proc. Natl. Acad. Sci. U.S.A.">
        <title>Obligate biotrophy features unraveled by the genomic analysis of rust fungi.</title>
        <authorList>
            <person name="Duplessis S."/>
            <person name="Cuomo C.A."/>
            <person name="Lin Y.-C."/>
            <person name="Aerts A."/>
            <person name="Tisserant E."/>
            <person name="Veneault-Fourrey C."/>
            <person name="Joly D.L."/>
            <person name="Hacquard S."/>
            <person name="Amselem J."/>
            <person name="Cantarel B.L."/>
            <person name="Chiu R."/>
            <person name="Coutinho P.M."/>
            <person name="Feau N."/>
            <person name="Field M."/>
            <person name="Frey P."/>
            <person name="Gelhaye E."/>
            <person name="Goldberg J."/>
            <person name="Grabherr M.G."/>
            <person name="Kodira C.D."/>
            <person name="Kohler A."/>
            <person name="Kuees U."/>
            <person name="Lindquist E.A."/>
            <person name="Lucas S.M."/>
            <person name="Mago R."/>
            <person name="Mauceli E."/>
            <person name="Morin E."/>
            <person name="Murat C."/>
            <person name="Pangilinan J.L."/>
            <person name="Park R."/>
            <person name="Pearson M."/>
            <person name="Quesneville H."/>
            <person name="Rouhier N."/>
            <person name="Sakthikumar S."/>
            <person name="Salamov A.A."/>
            <person name="Schmutz J."/>
            <person name="Selles B."/>
            <person name="Shapiro H."/>
            <person name="Tanguay P."/>
            <person name="Tuskan G.A."/>
            <person name="Henrissat B."/>
            <person name="Van de Peer Y."/>
            <person name="Rouze P."/>
            <person name="Ellis J.G."/>
            <person name="Dodds P.N."/>
            <person name="Schein J.E."/>
            <person name="Zhong S."/>
            <person name="Hamelin R.C."/>
            <person name="Grigoriev I.V."/>
            <person name="Szabo L.J."/>
            <person name="Martin F."/>
        </authorList>
    </citation>
    <scope>NUCLEOTIDE SEQUENCE [LARGE SCALE GENOMIC DNA]</scope>
    <source>
        <strain evidence="3">98AG31 / pathotype 3-4-7</strain>
    </source>
</reference>